<name>B1YLL0_EXIS2</name>
<dbReference type="AlphaFoldDB" id="B1YLL0"/>
<dbReference type="Gene3D" id="3.40.50.2020">
    <property type="match status" value="1"/>
</dbReference>
<evidence type="ECO:0000256" key="1">
    <source>
        <dbReference type="ARBA" id="ARBA00008007"/>
    </source>
</evidence>
<comment type="similarity">
    <text evidence="1">Belongs to the ComF/GntX family.</text>
</comment>
<dbReference type="PANTHER" id="PTHR47505:SF1">
    <property type="entry name" value="DNA UTILIZATION PROTEIN YHGH"/>
    <property type="match status" value="1"/>
</dbReference>
<gene>
    <name evidence="3" type="ordered locus">Exig_2465</name>
</gene>
<dbReference type="HOGENOM" id="CLU_054549_4_0_9"/>
<reference evidence="3 4" key="2">
    <citation type="journal article" date="2008" name="BMC Genomics">
        <title>Architecture of thermal adaptation in an Exiguobacterium sibiricum strain isolated from 3 million year old permafrost: a genome and transcriptome approach.</title>
        <authorList>
            <person name="Rodrigues D.F."/>
            <person name="Ivanova N."/>
            <person name="He Z."/>
            <person name="Huebner M."/>
            <person name="Zhou J."/>
            <person name="Tiedje J.M."/>
        </authorList>
    </citation>
    <scope>NUCLEOTIDE SEQUENCE [LARGE SCALE GENOMIC DNA]</scope>
    <source>
        <strain evidence="4">DSM 17290 / CIP 109462 / JCM 13490 / 255-15</strain>
    </source>
</reference>
<keyword evidence="4" id="KW-1185">Reference proteome</keyword>
<dbReference type="InterPro" id="IPR029057">
    <property type="entry name" value="PRTase-like"/>
</dbReference>
<evidence type="ECO:0000313" key="4">
    <source>
        <dbReference type="Proteomes" id="UP000001681"/>
    </source>
</evidence>
<dbReference type="Pfam" id="PF00156">
    <property type="entry name" value="Pribosyltran"/>
    <property type="match status" value="1"/>
</dbReference>
<evidence type="ECO:0000313" key="3">
    <source>
        <dbReference type="EMBL" id="ACB61915.1"/>
    </source>
</evidence>
<dbReference type="STRING" id="262543.Exig_2465"/>
<dbReference type="InterPro" id="IPR000836">
    <property type="entry name" value="PRTase_dom"/>
</dbReference>
<protein>
    <submittedName>
        <fullName evidence="3">Competence protein F</fullName>
    </submittedName>
</protein>
<dbReference type="PANTHER" id="PTHR47505">
    <property type="entry name" value="DNA UTILIZATION PROTEIN YHGH"/>
    <property type="match status" value="1"/>
</dbReference>
<reference evidence="4" key="3">
    <citation type="submission" date="2008-04" db="EMBL/GenBank/DDBJ databases">
        <title>Complete sequence of chromosome of Exiguobacterium sibiricum 255-15.</title>
        <authorList>
            <consortium name="US DOE Joint Genome Institute"/>
            <person name="Copeland A."/>
            <person name="Lucas S."/>
            <person name="Lapidus A."/>
            <person name="Glavina del Rio T."/>
            <person name="Dalin E."/>
            <person name="Tice H."/>
            <person name="Bruce D."/>
            <person name="Goodwin L."/>
            <person name="Pitluck S."/>
            <person name="Kiss H."/>
            <person name="Chertkov O."/>
            <person name="Monk C."/>
            <person name="Brettin T."/>
            <person name="Detter J.C."/>
            <person name="Han C."/>
            <person name="Kuske C.R."/>
            <person name="Schmutz J."/>
            <person name="Larimer F."/>
            <person name="Land M."/>
            <person name="Hauser L."/>
            <person name="Kyrpides N."/>
            <person name="Mikhailova N."/>
            <person name="Vishnivetskaya T."/>
            <person name="Rodrigues D.F."/>
            <person name="Gilichinsky D."/>
            <person name="Tiedje J."/>
            <person name="Richardson P."/>
        </authorList>
    </citation>
    <scope>NUCLEOTIDE SEQUENCE [LARGE SCALE GENOMIC DNA]</scope>
    <source>
        <strain evidence="4">DSM 17290 / CIP 109462 / JCM 13490 / 255-15</strain>
    </source>
</reference>
<dbReference type="InterPro" id="IPR051910">
    <property type="entry name" value="ComF/GntX_DNA_util-trans"/>
</dbReference>
<feature type="domain" description="Phosphoribosyltransferase" evidence="2">
    <location>
        <begin position="163"/>
        <end position="213"/>
    </location>
</feature>
<organism evidence="3 4">
    <name type="scientific">Exiguobacterium sibiricum (strain DSM 17290 / CCUG 55495 / CIP 109462 / JCM 13490 / 255-15)</name>
    <dbReference type="NCBI Taxonomy" id="262543"/>
    <lineage>
        <taxon>Bacteria</taxon>
        <taxon>Bacillati</taxon>
        <taxon>Bacillota</taxon>
        <taxon>Bacilli</taxon>
        <taxon>Bacillales</taxon>
        <taxon>Bacillales Family XII. Incertae Sedis</taxon>
        <taxon>Exiguobacterium</taxon>
    </lineage>
</organism>
<sequence>MNCHLCGQDFLPVWTLSNVWTRQTLCPTCKIEFVKRGECEGCEDCGKPGPPLCPDCQNWRNQGQRLVTHPLFLYQTQAKAFMKRYKFLGDTALLDVFKTELKKVKVKQEWIVPVPLSPERLGERRFNQAELIARMMRGRIRLVLERTNGVAFSHQTRHERLERDNPYHVMQPVTGKTILLVDDVYTTGTTLHQAASRLYEAGAKEISAVTLFRSV</sequence>
<dbReference type="Proteomes" id="UP000001681">
    <property type="component" value="Chromosome"/>
</dbReference>
<proteinExistence type="inferred from homology"/>
<dbReference type="KEGG" id="esi:Exig_2465"/>
<dbReference type="EMBL" id="CP001022">
    <property type="protein sequence ID" value="ACB61915.1"/>
    <property type="molecule type" value="Genomic_DNA"/>
</dbReference>
<reference evidence="3 4" key="1">
    <citation type="journal article" date="2006" name="Extremophiles">
        <title>Characterization of Exiguobacterium isolates from the Siberian permafrost. Description of Exiguobacterium sibiricum sp. nov.</title>
        <authorList>
            <person name="Rodrigues D.F."/>
            <person name="Goris J."/>
            <person name="Vishnivetskaya T."/>
            <person name="Gilichinsky D."/>
            <person name="Thomashow M.F."/>
            <person name="Tiedje J.M."/>
        </authorList>
    </citation>
    <scope>NUCLEOTIDE SEQUENCE [LARGE SCALE GENOMIC DNA]</scope>
    <source>
        <strain evidence="4">DSM 17290 / CIP 109462 / JCM 13490 / 255-15</strain>
    </source>
</reference>
<dbReference type="OrthoDB" id="9779910at2"/>
<dbReference type="eggNOG" id="COG1040">
    <property type="taxonomic scope" value="Bacteria"/>
</dbReference>
<dbReference type="CDD" id="cd06223">
    <property type="entry name" value="PRTases_typeI"/>
    <property type="match status" value="1"/>
</dbReference>
<accession>B1YLL0</accession>
<evidence type="ECO:0000259" key="2">
    <source>
        <dbReference type="Pfam" id="PF00156"/>
    </source>
</evidence>
<dbReference type="SUPFAM" id="SSF53271">
    <property type="entry name" value="PRTase-like"/>
    <property type="match status" value="1"/>
</dbReference>